<dbReference type="PANTHER" id="PTHR46417">
    <property type="entry name" value="TRNA (GUANINE-N(1)-)-METHYLTRANSFERASE"/>
    <property type="match status" value="1"/>
</dbReference>
<keyword evidence="10 15" id="KW-0949">S-adenosyl-L-methionine</keyword>
<evidence type="ECO:0000256" key="8">
    <source>
        <dbReference type="ARBA" id="ARBA00022603"/>
    </source>
</evidence>
<dbReference type="CDD" id="cd18080">
    <property type="entry name" value="TrmD-like"/>
    <property type="match status" value="1"/>
</dbReference>
<comment type="caution">
    <text evidence="18">The sequence shown here is derived from an EMBL/GenBank/DDBJ whole genome shotgun (WGS) entry which is preliminary data.</text>
</comment>
<dbReference type="HAMAP" id="MF_00605">
    <property type="entry name" value="TrmD"/>
    <property type="match status" value="1"/>
</dbReference>
<comment type="subcellular location">
    <subcellularLocation>
        <location evidence="2 15 16">Cytoplasm</location>
    </subcellularLocation>
</comment>
<evidence type="ECO:0000256" key="15">
    <source>
        <dbReference type="HAMAP-Rule" id="MF_00605"/>
    </source>
</evidence>
<evidence type="ECO:0000256" key="12">
    <source>
        <dbReference type="ARBA" id="ARBA00029736"/>
    </source>
</evidence>
<feature type="binding site" evidence="15">
    <location>
        <begin position="162"/>
        <end position="167"/>
    </location>
    <ligand>
        <name>S-adenosyl-L-methionine</name>
        <dbReference type="ChEBI" id="CHEBI:59789"/>
    </ligand>
</feature>
<comment type="catalytic activity">
    <reaction evidence="14 15 16">
        <text>guanosine(37) in tRNA + S-adenosyl-L-methionine = N(1)-methylguanosine(37) in tRNA + S-adenosyl-L-homocysteine + H(+)</text>
        <dbReference type="Rhea" id="RHEA:36899"/>
        <dbReference type="Rhea" id="RHEA-COMP:10145"/>
        <dbReference type="Rhea" id="RHEA-COMP:10147"/>
        <dbReference type="ChEBI" id="CHEBI:15378"/>
        <dbReference type="ChEBI" id="CHEBI:57856"/>
        <dbReference type="ChEBI" id="CHEBI:59789"/>
        <dbReference type="ChEBI" id="CHEBI:73542"/>
        <dbReference type="ChEBI" id="CHEBI:74269"/>
        <dbReference type="EC" id="2.1.1.228"/>
    </reaction>
</comment>
<evidence type="ECO:0000256" key="11">
    <source>
        <dbReference type="ARBA" id="ARBA00022694"/>
    </source>
</evidence>
<gene>
    <name evidence="15 18" type="primary">trmD</name>
    <name evidence="18" type="ORF">DL237_12050</name>
</gene>
<dbReference type="Gene3D" id="1.10.1270.20">
    <property type="entry name" value="tRNA(m1g37)methyltransferase, domain 2"/>
    <property type="match status" value="1"/>
</dbReference>
<feature type="domain" description="tRNA methyltransferase TRMD/TRM10-type" evidence="17">
    <location>
        <begin position="33"/>
        <end position="254"/>
    </location>
</feature>
<dbReference type="NCBIfam" id="NF000648">
    <property type="entry name" value="PRK00026.1"/>
    <property type="match status" value="1"/>
</dbReference>
<evidence type="ECO:0000256" key="1">
    <source>
        <dbReference type="ARBA" id="ARBA00002634"/>
    </source>
</evidence>
<keyword evidence="19" id="KW-1185">Reference proteome</keyword>
<protein>
    <recommendedName>
        <fullName evidence="6 15">tRNA (guanine-N(1)-)-methyltransferase</fullName>
        <ecNumber evidence="5 15">2.1.1.228</ecNumber>
    </recommendedName>
    <alternativeName>
        <fullName evidence="12 15">M1G-methyltransferase</fullName>
    </alternativeName>
    <alternativeName>
        <fullName evidence="13 15">tRNA [GM37] methyltransferase</fullName>
    </alternativeName>
</protein>
<evidence type="ECO:0000256" key="5">
    <source>
        <dbReference type="ARBA" id="ARBA00012807"/>
    </source>
</evidence>
<proteinExistence type="inferred from homology"/>
<keyword evidence="7 15" id="KW-0963">Cytoplasm</keyword>
<evidence type="ECO:0000256" key="14">
    <source>
        <dbReference type="ARBA" id="ARBA00047783"/>
    </source>
</evidence>
<evidence type="ECO:0000313" key="18">
    <source>
        <dbReference type="EMBL" id="RII38589.1"/>
    </source>
</evidence>
<dbReference type="Pfam" id="PF01746">
    <property type="entry name" value="tRNA_m1G_MT"/>
    <property type="match status" value="1"/>
</dbReference>
<evidence type="ECO:0000313" key="19">
    <source>
        <dbReference type="Proteomes" id="UP000265848"/>
    </source>
</evidence>
<name>A0A399J285_9RHOB</name>
<dbReference type="GO" id="GO:0005829">
    <property type="term" value="C:cytosol"/>
    <property type="evidence" value="ECO:0007669"/>
    <property type="project" value="TreeGrafter"/>
</dbReference>
<evidence type="ECO:0000256" key="7">
    <source>
        <dbReference type="ARBA" id="ARBA00022490"/>
    </source>
</evidence>
<evidence type="ECO:0000259" key="17">
    <source>
        <dbReference type="Pfam" id="PF01746"/>
    </source>
</evidence>
<organism evidence="18 19">
    <name type="scientific">Pseudooceanicola sediminis</name>
    <dbReference type="NCBI Taxonomy" id="2211117"/>
    <lineage>
        <taxon>Bacteria</taxon>
        <taxon>Pseudomonadati</taxon>
        <taxon>Pseudomonadota</taxon>
        <taxon>Alphaproteobacteria</taxon>
        <taxon>Rhodobacterales</taxon>
        <taxon>Paracoccaceae</taxon>
        <taxon>Pseudooceanicola</taxon>
    </lineage>
</organism>
<reference evidence="18 19" key="1">
    <citation type="submission" date="2018-08" db="EMBL/GenBank/DDBJ databases">
        <title>Pseudooceanicola sediminis CY03 in the family Rhodobacteracea.</title>
        <authorList>
            <person name="Zhang Y.-J."/>
        </authorList>
    </citation>
    <scope>NUCLEOTIDE SEQUENCE [LARGE SCALE GENOMIC DNA]</scope>
    <source>
        <strain evidence="18 19">CY03</strain>
    </source>
</reference>
<dbReference type="GO" id="GO:0002939">
    <property type="term" value="P:tRNA N1-guanine methylation"/>
    <property type="evidence" value="ECO:0007669"/>
    <property type="project" value="TreeGrafter"/>
</dbReference>
<accession>A0A399J285</accession>
<sequence>MALKSHGRKSITVSAKPRDLMEEQHLSGVWSAQVITLLPQAFPGILGESLTGKALRDGLWQLSTINLRDYGLGKHLNVDDTPAGGGAGMVLRPDVMGSAIDQAIAQSRGRTPLIYLSPRGRRFDQQMARNLSRADGMTLICGRFEGLDERVLEHYGVMEVSLGDFVMTGGELAAQAMIDATVRLLPGVLGNAESAVEESFSNGLLEHPQYTKPAEWRDRAIPDVLMSGHHGEIAKWRQMMSEAVTRARRPDLWSAARAGLLDDAVAGVHDAASLSAFLKRHGADEATGPALLALLETRGGDIALPNNPWQAAAQLFWLAMRP</sequence>
<dbReference type="InterPro" id="IPR016009">
    <property type="entry name" value="tRNA_MeTrfase_TRMD/TRM10"/>
</dbReference>
<comment type="subunit">
    <text evidence="4 15 16">Homodimer.</text>
</comment>
<keyword evidence="9 15" id="KW-0808">Transferase</keyword>
<dbReference type="Proteomes" id="UP000265848">
    <property type="component" value="Unassembled WGS sequence"/>
</dbReference>
<dbReference type="EC" id="2.1.1.228" evidence="5 15"/>
<comment type="similarity">
    <text evidence="3 15 16">Belongs to the RNA methyltransferase TrmD family.</text>
</comment>
<comment type="function">
    <text evidence="1 15 16">Specifically methylates guanosine-37 in various tRNAs.</text>
</comment>
<evidence type="ECO:0000256" key="9">
    <source>
        <dbReference type="ARBA" id="ARBA00022679"/>
    </source>
</evidence>
<evidence type="ECO:0000256" key="2">
    <source>
        <dbReference type="ARBA" id="ARBA00004496"/>
    </source>
</evidence>
<evidence type="ECO:0000256" key="3">
    <source>
        <dbReference type="ARBA" id="ARBA00007630"/>
    </source>
</evidence>
<dbReference type="NCBIfam" id="TIGR00088">
    <property type="entry name" value="trmD"/>
    <property type="match status" value="1"/>
</dbReference>
<dbReference type="GO" id="GO:0052906">
    <property type="term" value="F:tRNA (guanine(37)-N1)-methyltransferase activity"/>
    <property type="evidence" value="ECO:0007669"/>
    <property type="project" value="UniProtKB-UniRule"/>
</dbReference>
<dbReference type="InterPro" id="IPR002649">
    <property type="entry name" value="tRNA_m1G_MeTrfase_TrmD"/>
</dbReference>
<evidence type="ECO:0000256" key="10">
    <source>
        <dbReference type="ARBA" id="ARBA00022691"/>
    </source>
</evidence>
<dbReference type="OrthoDB" id="9807416at2"/>
<dbReference type="InterPro" id="IPR029026">
    <property type="entry name" value="tRNA_m1G_MTases_N"/>
</dbReference>
<dbReference type="SUPFAM" id="SSF75217">
    <property type="entry name" value="alpha/beta knot"/>
    <property type="match status" value="1"/>
</dbReference>
<feature type="binding site" evidence="15">
    <location>
        <position position="142"/>
    </location>
    <ligand>
        <name>S-adenosyl-L-methionine</name>
        <dbReference type="ChEBI" id="CHEBI:59789"/>
    </ligand>
</feature>
<dbReference type="InterPro" id="IPR029028">
    <property type="entry name" value="Alpha/beta_knot_MTases"/>
</dbReference>
<evidence type="ECO:0000256" key="13">
    <source>
        <dbReference type="ARBA" id="ARBA00033392"/>
    </source>
</evidence>
<keyword evidence="8 15" id="KW-0489">Methyltransferase</keyword>
<dbReference type="InterPro" id="IPR023148">
    <property type="entry name" value="tRNA_m1G_MeTrfase_C_sf"/>
</dbReference>
<dbReference type="AlphaFoldDB" id="A0A399J285"/>
<keyword evidence="11 15" id="KW-0819">tRNA processing</keyword>
<evidence type="ECO:0000256" key="16">
    <source>
        <dbReference type="RuleBase" id="RU003464"/>
    </source>
</evidence>
<dbReference type="EMBL" id="QWJJ01000009">
    <property type="protein sequence ID" value="RII38589.1"/>
    <property type="molecule type" value="Genomic_DNA"/>
</dbReference>
<dbReference type="Gene3D" id="3.40.1280.10">
    <property type="match status" value="1"/>
</dbReference>
<evidence type="ECO:0000256" key="4">
    <source>
        <dbReference type="ARBA" id="ARBA00011738"/>
    </source>
</evidence>
<evidence type="ECO:0000256" key="6">
    <source>
        <dbReference type="ARBA" id="ARBA00014679"/>
    </source>
</evidence>
<dbReference type="PANTHER" id="PTHR46417:SF1">
    <property type="entry name" value="TRNA (GUANINE-N(1)-)-METHYLTRANSFERASE"/>
    <property type="match status" value="1"/>
</dbReference>